<name>A0AAF0CI55_9BACT</name>
<dbReference type="RefSeq" id="WP_330928392.1">
    <property type="nucleotide sequence ID" value="NZ_CP119075.1"/>
</dbReference>
<keyword evidence="1" id="KW-1133">Transmembrane helix</keyword>
<dbReference type="Pfam" id="PF13366">
    <property type="entry name" value="PDDEXK_3"/>
    <property type="match status" value="1"/>
</dbReference>
<dbReference type="Proteomes" id="UP001218638">
    <property type="component" value="Chromosome"/>
</dbReference>
<organism evidence="2 3">
    <name type="scientific">Synoicihabitans lomoniglobus</name>
    <dbReference type="NCBI Taxonomy" id="2909285"/>
    <lineage>
        <taxon>Bacteria</taxon>
        <taxon>Pseudomonadati</taxon>
        <taxon>Verrucomicrobiota</taxon>
        <taxon>Opitutia</taxon>
        <taxon>Opitutales</taxon>
        <taxon>Opitutaceae</taxon>
        <taxon>Synoicihabitans</taxon>
    </lineage>
</organism>
<keyword evidence="3" id="KW-1185">Reference proteome</keyword>
<accession>A0AAF0CI55</accession>
<keyword evidence="1" id="KW-0812">Transmembrane</keyword>
<evidence type="ECO:0000313" key="2">
    <source>
        <dbReference type="EMBL" id="WED65012.1"/>
    </source>
</evidence>
<dbReference type="EMBL" id="CP119075">
    <property type="protein sequence ID" value="WED65012.1"/>
    <property type="molecule type" value="Genomic_DNA"/>
</dbReference>
<reference evidence="2" key="1">
    <citation type="submission" date="2023-03" db="EMBL/GenBank/DDBJ databases">
        <title>Lomoglobus Profundus gen. nov., sp. nov., a novel member of the phylum Verrucomicrobia, isolated from deep-marine sediment of South China Sea.</title>
        <authorList>
            <person name="Ahmad T."/>
            <person name="Ishaq S.E."/>
            <person name="Wang F."/>
        </authorList>
    </citation>
    <scope>NUCLEOTIDE SEQUENCE</scope>
    <source>
        <strain evidence="2">LMO-M01</strain>
    </source>
</reference>
<evidence type="ECO:0000313" key="3">
    <source>
        <dbReference type="Proteomes" id="UP001218638"/>
    </source>
</evidence>
<protein>
    <submittedName>
        <fullName evidence="2">GxxExxY protein</fullName>
    </submittedName>
</protein>
<proteinExistence type="predicted"/>
<dbReference type="KEGG" id="slom:PXH66_21905"/>
<sequence>MNTDTGQSGGVHRELSGAVIGAAMKEHRVLRPGLDEKIYENALVVELRKLGHAVEQQRSFDVRYEGERVGRFIPDLIVNGKIIVDPKVVENFNDAHIAQMLGYLAITQLPLALLLNFKLGKLQVKRVSAPIA</sequence>
<gene>
    <name evidence="2" type="ORF">PXH66_21905</name>
</gene>
<dbReference type="AlphaFoldDB" id="A0AAF0CI55"/>
<keyword evidence="1" id="KW-0472">Membrane</keyword>
<evidence type="ECO:0000256" key="1">
    <source>
        <dbReference type="SAM" id="Phobius"/>
    </source>
</evidence>
<feature type="transmembrane region" description="Helical" evidence="1">
    <location>
        <begin position="97"/>
        <end position="117"/>
    </location>
</feature>
<dbReference type="InterPro" id="IPR026350">
    <property type="entry name" value="GxxExxY"/>
</dbReference>
<dbReference type="NCBIfam" id="TIGR04256">
    <property type="entry name" value="GxxExxY"/>
    <property type="match status" value="1"/>
</dbReference>